<dbReference type="Pfam" id="PF03184">
    <property type="entry name" value="DDE_1"/>
    <property type="match status" value="1"/>
</dbReference>
<evidence type="ECO:0000313" key="3">
    <source>
        <dbReference type="Proteomes" id="UP000499080"/>
    </source>
</evidence>
<comment type="caution">
    <text evidence="2">The sequence shown here is derived from an EMBL/GenBank/DDBJ whole genome shotgun (WGS) entry which is preliminary data.</text>
</comment>
<evidence type="ECO:0000259" key="1">
    <source>
        <dbReference type="Pfam" id="PF03184"/>
    </source>
</evidence>
<dbReference type="Proteomes" id="UP000499080">
    <property type="component" value="Unassembled WGS sequence"/>
</dbReference>
<organism evidence="2 3">
    <name type="scientific">Araneus ventricosus</name>
    <name type="common">Orbweaver spider</name>
    <name type="synonym">Epeira ventricosa</name>
    <dbReference type="NCBI Taxonomy" id="182803"/>
    <lineage>
        <taxon>Eukaryota</taxon>
        <taxon>Metazoa</taxon>
        <taxon>Ecdysozoa</taxon>
        <taxon>Arthropoda</taxon>
        <taxon>Chelicerata</taxon>
        <taxon>Arachnida</taxon>
        <taxon>Araneae</taxon>
        <taxon>Araneomorphae</taxon>
        <taxon>Entelegynae</taxon>
        <taxon>Araneoidea</taxon>
        <taxon>Araneidae</taxon>
        <taxon>Araneus</taxon>
    </lineage>
</organism>
<proteinExistence type="predicted"/>
<dbReference type="InterPro" id="IPR004875">
    <property type="entry name" value="DDE_SF_endonuclease_dom"/>
</dbReference>
<feature type="domain" description="DDE-1" evidence="1">
    <location>
        <begin position="2"/>
        <end position="70"/>
    </location>
</feature>
<dbReference type="GO" id="GO:0003676">
    <property type="term" value="F:nucleic acid binding"/>
    <property type="evidence" value="ECO:0007669"/>
    <property type="project" value="InterPro"/>
</dbReference>
<dbReference type="OrthoDB" id="8066856at2759"/>
<reference evidence="2 3" key="1">
    <citation type="journal article" date="2019" name="Sci. Rep.">
        <title>Orb-weaving spider Araneus ventricosus genome elucidates the spidroin gene catalogue.</title>
        <authorList>
            <person name="Kono N."/>
            <person name="Nakamura H."/>
            <person name="Ohtoshi R."/>
            <person name="Moran D.A.P."/>
            <person name="Shinohara A."/>
            <person name="Yoshida Y."/>
            <person name="Fujiwara M."/>
            <person name="Mori M."/>
            <person name="Tomita M."/>
            <person name="Arakawa K."/>
        </authorList>
    </citation>
    <scope>NUCLEOTIDE SEQUENCE [LARGE SCALE GENOMIC DNA]</scope>
</reference>
<keyword evidence="3" id="KW-1185">Reference proteome</keyword>
<accession>A0A4Y2D482</accession>
<dbReference type="EMBL" id="BGPR01000290">
    <property type="protein sequence ID" value="GBM10758.1"/>
    <property type="molecule type" value="Genomic_DNA"/>
</dbReference>
<evidence type="ECO:0000313" key="2">
    <source>
        <dbReference type="EMBL" id="GBM10758.1"/>
    </source>
</evidence>
<gene>
    <name evidence="2" type="ORF">AVEN_140_1</name>
</gene>
<dbReference type="AlphaFoldDB" id="A0A4Y2D482"/>
<sequence>MTSKLQPLDNGIIKWFKLEYRRHVLQSIIARMDDSANASELAEKITVADAVEWFKSAWRDLDSGLVVKCFASCVELSKVAGIEYDQKALECEDNLECFDDLSDNWEERMIETVVAQGKYI</sequence>
<name>A0A4Y2D482_ARAVE</name>
<protein>
    <recommendedName>
        <fullName evidence="1">DDE-1 domain-containing protein</fullName>
    </recommendedName>
</protein>